<feature type="domain" description="Alpha/beta hydrolase fold-3" evidence="4">
    <location>
        <begin position="89"/>
        <end position="297"/>
    </location>
</feature>
<dbReference type="PROSITE" id="PS01173">
    <property type="entry name" value="LIPASE_GDXG_HIS"/>
    <property type="match status" value="1"/>
</dbReference>
<dbReference type="InterPro" id="IPR029058">
    <property type="entry name" value="AB_hydrolase_fold"/>
</dbReference>
<comment type="caution">
    <text evidence="5">The sequence shown here is derived from an EMBL/GenBank/DDBJ whole genome shotgun (WGS) entry which is preliminary data.</text>
</comment>
<name>A0ABT5ZWW8_9ACTN</name>
<evidence type="ECO:0000259" key="4">
    <source>
        <dbReference type="Pfam" id="PF07859"/>
    </source>
</evidence>
<organism evidence="5 6">
    <name type="scientific">Streptomyces silvisoli</name>
    <dbReference type="NCBI Taxonomy" id="3034235"/>
    <lineage>
        <taxon>Bacteria</taxon>
        <taxon>Bacillati</taxon>
        <taxon>Actinomycetota</taxon>
        <taxon>Actinomycetes</taxon>
        <taxon>Kitasatosporales</taxon>
        <taxon>Streptomycetaceae</taxon>
        <taxon>Streptomyces</taxon>
    </lineage>
</organism>
<sequence length="330" mass="34772">MSDIPDLPAPVLDPAAQALADQAAAGPDPRRLTPSQIRAGLDRAQSGPVPRPEARIEDLTVPGGPTGPVRVRVVRPPESAGVAGLLPVVLHLHGGGWIAGSTTSHDRLLRELALGTGAAVVFVDYDLAPEAPYPTALQQADTVARWITAHGRAAGLDAFRMAVLGDSAGGSLAAALTLLAKEHGAFSFVQQVLLYPPLSADGDTPSYRQFAHGYLQSADYLRWLWQQYIPDPARRAEPTATPLHAPSEQLAGLPPALIITAEADVLRDEGEAYAARLRAAQVPVTAVRYLGTVHAFVVLNALRDTPAARAATAQVTATLRDALHTRLESS</sequence>
<evidence type="ECO:0000256" key="1">
    <source>
        <dbReference type="ARBA" id="ARBA00010515"/>
    </source>
</evidence>
<evidence type="ECO:0000313" key="5">
    <source>
        <dbReference type="EMBL" id="MDF3294318.1"/>
    </source>
</evidence>
<feature type="compositionally biased region" description="Low complexity" evidence="3">
    <location>
        <begin position="1"/>
        <end position="27"/>
    </location>
</feature>
<keyword evidence="2 5" id="KW-0378">Hydrolase</keyword>
<evidence type="ECO:0000256" key="2">
    <source>
        <dbReference type="ARBA" id="ARBA00022801"/>
    </source>
</evidence>
<dbReference type="PANTHER" id="PTHR48081:SF8">
    <property type="entry name" value="ALPHA_BETA HYDROLASE FOLD-3 DOMAIN-CONTAINING PROTEIN-RELATED"/>
    <property type="match status" value="1"/>
</dbReference>
<protein>
    <submittedName>
        <fullName evidence="5">Alpha/beta hydrolase</fullName>
    </submittedName>
</protein>
<dbReference type="RefSeq" id="WP_276097115.1">
    <property type="nucleotide sequence ID" value="NZ_JARJBC010000043.1"/>
</dbReference>
<evidence type="ECO:0000313" key="6">
    <source>
        <dbReference type="Proteomes" id="UP001216579"/>
    </source>
</evidence>
<comment type="similarity">
    <text evidence="1">Belongs to the 'GDXG' lipolytic enzyme family.</text>
</comment>
<evidence type="ECO:0000256" key="3">
    <source>
        <dbReference type="SAM" id="MobiDB-lite"/>
    </source>
</evidence>
<dbReference type="Pfam" id="PF07859">
    <property type="entry name" value="Abhydrolase_3"/>
    <property type="match status" value="1"/>
</dbReference>
<keyword evidence="6" id="KW-1185">Reference proteome</keyword>
<dbReference type="GO" id="GO:0016787">
    <property type="term" value="F:hydrolase activity"/>
    <property type="evidence" value="ECO:0007669"/>
    <property type="project" value="UniProtKB-KW"/>
</dbReference>
<dbReference type="Gene3D" id="3.40.50.1820">
    <property type="entry name" value="alpha/beta hydrolase"/>
    <property type="match status" value="1"/>
</dbReference>
<feature type="region of interest" description="Disordered" evidence="3">
    <location>
        <begin position="1"/>
        <end position="68"/>
    </location>
</feature>
<reference evidence="5 6" key="1">
    <citation type="submission" date="2023-03" db="EMBL/GenBank/DDBJ databases">
        <title>Draft genome sequence of Streptomyces sp. RB6PN23 isolated from peat swamp forest in Thailand.</title>
        <authorList>
            <person name="Klaysubun C."/>
            <person name="Duangmal K."/>
        </authorList>
    </citation>
    <scope>NUCLEOTIDE SEQUENCE [LARGE SCALE GENOMIC DNA]</scope>
    <source>
        <strain evidence="5 6">RB6PN23</strain>
    </source>
</reference>
<dbReference type="PANTHER" id="PTHR48081">
    <property type="entry name" value="AB HYDROLASE SUPERFAMILY PROTEIN C4A8.06C"/>
    <property type="match status" value="1"/>
</dbReference>
<accession>A0ABT5ZWW8</accession>
<dbReference type="Proteomes" id="UP001216579">
    <property type="component" value="Unassembled WGS sequence"/>
</dbReference>
<dbReference type="SUPFAM" id="SSF53474">
    <property type="entry name" value="alpha/beta-Hydrolases"/>
    <property type="match status" value="1"/>
</dbReference>
<dbReference type="InterPro" id="IPR002168">
    <property type="entry name" value="Lipase_GDXG_HIS_AS"/>
</dbReference>
<dbReference type="InterPro" id="IPR050300">
    <property type="entry name" value="GDXG_lipolytic_enzyme"/>
</dbReference>
<dbReference type="InterPro" id="IPR013094">
    <property type="entry name" value="AB_hydrolase_3"/>
</dbReference>
<dbReference type="EMBL" id="JARJBC010000043">
    <property type="protein sequence ID" value="MDF3294318.1"/>
    <property type="molecule type" value="Genomic_DNA"/>
</dbReference>
<proteinExistence type="inferred from homology"/>
<gene>
    <name evidence="5" type="ORF">P3G67_34995</name>
</gene>